<feature type="transmembrane region" description="Helical" evidence="1">
    <location>
        <begin position="603"/>
        <end position="619"/>
    </location>
</feature>
<feature type="transmembrane region" description="Helical" evidence="1">
    <location>
        <begin position="1111"/>
        <end position="1135"/>
    </location>
</feature>
<reference evidence="3" key="1">
    <citation type="submission" date="2018-12" db="EMBL/GenBank/DDBJ databases">
        <title>Tengunoibacter tsumagoiensis gen. nov., sp. nov., Dictyobacter kobayashii sp. nov., D. alpinus sp. nov., and D. joshuensis sp. nov. and description of Dictyobacteraceae fam. nov. within the order Ktedonobacterales isolated from Tengu-no-mugimeshi.</title>
        <authorList>
            <person name="Wang C.M."/>
            <person name="Zheng Y."/>
            <person name="Sakai Y."/>
            <person name="Toyoda A."/>
            <person name="Minakuchi Y."/>
            <person name="Abe K."/>
            <person name="Yokota A."/>
            <person name="Yabe S."/>
        </authorList>
    </citation>
    <scope>NUCLEOTIDE SEQUENCE [LARGE SCALE GENOMIC DNA]</scope>
    <source>
        <strain evidence="3">S-27</strain>
    </source>
</reference>
<feature type="transmembrane region" description="Helical" evidence="1">
    <location>
        <begin position="125"/>
        <end position="145"/>
    </location>
</feature>
<feature type="transmembrane region" description="Helical" evidence="1">
    <location>
        <begin position="464"/>
        <end position="486"/>
    </location>
</feature>
<feature type="transmembrane region" description="Helical" evidence="1">
    <location>
        <begin position="415"/>
        <end position="433"/>
    </location>
</feature>
<feature type="transmembrane region" description="Helical" evidence="1">
    <location>
        <begin position="1084"/>
        <end position="1104"/>
    </location>
</feature>
<keyword evidence="1" id="KW-0472">Membrane</keyword>
<feature type="transmembrane region" description="Helical" evidence="1">
    <location>
        <begin position="663"/>
        <end position="680"/>
    </location>
</feature>
<evidence type="ECO:0000313" key="3">
    <source>
        <dbReference type="Proteomes" id="UP000287224"/>
    </source>
</evidence>
<feature type="transmembrane region" description="Helical" evidence="1">
    <location>
        <begin position="1034"/>
        <end position="1054"/>
    </location>
</feature>
<proteinExistence type="predicted"/>
<feature type="transmembrane region" description="Helical" evidence="1">
    <location>
        <begin position="179"/>
        <end position="200"/>
    </location>
</feature>
<feature type="transmembrane region" description="Helical" evidence="1">
    <location>
        <begin position="904"/>
        <end position="926"/>
    </location>
</feature>
<feature type="transmembrane region" description="Helical" evidence="1">
    <location>
        <begin position="362"/>
        <end position="380"/>
    </location>
</feature>
<evidence type="ECO:0000313" key="2">
    <source>
        <dbReference type="EMBL" id="GCE03151.1"/>
    </source>
</evidence>
<feature type="transmembrane region" description="Helical" evidence="1">
    <location>
        <begin position="299"/>
        <end position="323"/>
    </location>
</feature>
<organism evidence="2 3">
    <name type="scientific">Dictyobacter aurantiacus</name>
    <dbReference type="NCBI Taxonomy" id="1936993"/>
    <lineage>
        <taxon>Bacteria</taxon>
        <taxon>Bacillati</taxon>
        <taxon>Chloroflexota</taxon>
        <taxon>Ktedonobacteria</taxon>
        <taxon>Ktedonobacterales</taxon>
        <taxon>Dictyobacteraceae</taxon>
        <taxon>Dictyobacter</taxon>
    </lineage>
</organism>
<feature type="transmembrane region" description="Helical" evidence="1">
    <location>
        <begin position="527"/>
        <end position="545"/>
    </location>
</feature>
<feature type="transmembrane region" description="Helical" evidence="1">
    <location>
        <begin position="1254"/>
        <end position="1272"/>
    </location>
</feature>
<keyword evidence="1" id="KW-0812">Transmembrane</keyword>
<feature type="transmembrane region" description="Helical" evidence="1">
    <location>
        <begin position="1227"/>
        <end position="1248"/>
    </location>
</feature>
<feature type="transmembrane region" description="Helical" evidence="1">
    <location>
        <begin position="933"/>
        <end position="962"/>
    </location>
</feature>
<keyword evidence="3" id="KW-1185">Reference proteome</keyword>
<feature type="transmembrane region" description="Helical" evidence="1">
    <location>
        <begin position="1141"/>
        <end position="1160"/>
    </location>
</feature>
<accession>A0A401Z8G8</accession>
<feature type="transmembrane region" description="Helical" evidence="1">
    <location>
        <begin position="577"/>
        <end position="596"/>
    </location>
</feature>
<feature type="transmembrane region" description="Helical" evidence="1">
    <location>
        <begin position="1197"/>
        <end position="1215"/>
    </location>
</feature>
<feature type="transmembrane region" description="Helical" evidence="1">
    <location>
        <begin position="790"/>
        <end position="808"/>
    </location>
</feature>
<evidence type="ECO:0000256" key="1">
    <source>
        <dbReference type="SAM" id="Phobius"/>
    </source>
</evidence>
<feature type="transmembrane region" description="Helical" evidence="1">
    <location>
        <begin position="552"/>
        <end position="571"/>
    </location>
</feature>
<feature type="transmembrane region" description="Helical" evidence="1">
    <location>
        <begin position="974"/>
        <end position="996"/>
    </location>
</feature>
<name>A0A401Z8G8_9CHLR</name>
<feature type="transmembrane region" description="Helical" evidence="1">
    <location>
        <begin position="335"/>
        <end position="355"/>
    </location>
</feature>
<feature type="transmembrane region" description="Helical" evidence="1">
    <location>
        <begin position="739"/>
        <end position="758"/>
    </location>
</feature>
<feature type="transmembrane region" description="Helical" evidence="1">
    <location>
        <begin position="1301"/>
        <end position="1324"/>
    </location>
</feature>
<keyword evidence="1" id="KW-1133">Transmembrane helix</keyword>
<feature type="transmembrane region" description="Helical" evidence="1">
    <location>
        <begin position="386"/>
        <end position="403"/>
    </location>
</feature>
<feature type="transmembrane region" description="Helical" evidence="1">
    <location>
        <begin position="813"/>
        <end position="833"/>
    </location>
</feature>
<protein>
    <submittedName>
        <fullName evidence="2">Uncharacterized protein</fullName>
    </submittedName>
</protein>
<feature type="transmembrane region" description="Helical" evidence="1">
    <location>
        <begin position="625"/>
        <end position="642"/>
    </location>
</feature>
<feature type="transmembrane region" description="Helical" evidence="1">
    <location>
        <begin position="261"/>
        <end position="278"/>
    </location>
</feature>
<feature type="transmembrane region" description="Helical" evidence="1">
    <location>
        <begin position="877"/>
        <end position="898"/>
    </location>
</feature>
<feature type="transmembrane region" description="Helical" evidence="1">
    <location>
        <begin position="237"/>
        <end position="255"/>
    </location>
</feature>
<comment type="caution">
    <text evidence="2">The sequence shown here is derived from an EMBL/GenBank/DDBJ whole genome shotgun (WGS) entry which is preliminary data.</text>
</comment>
<feature type="transmembrane region" description="Helical" evidence="1">
    <location>
        <begin position="498"/>
        <end position="521"/>
    </location>
</feature>
<sequence length="1336" mass="145917">MRCGYPMELVKEKAFLSRAIGELARVAIHGGAKITVSDLISRYERRLDYLVALESQVRQEQPAATAALTHPQSVSPSTRPVEEKRLAVPAAPLQAPSTVQPVQSPAPIAPQPTFSLHSFFADQSINIVASLGAFLILVGSLSFIATTSDLLLAFLVLLGVHIFFGATGAIAFRFPRVRTVAIIYTAIFALQIPLLGFSFYRLVSHGQLSSATLVAISATYATLAYSSLAIYQRFKPFGYLAAVALAITDLAVASALQLSLWWWPCAFMLLAFPMLYFIPGPGSSKLSNEQWEILRLPGLALMYSAVFGTLITGVLLDSMMVMLHQDVYNVVELEGRLSIALYALLVLSWTGLFTWRSKRYDVARLLPYLFLAFVFSLLFAGLATTMGYVLTMTLVAVLYWWIARVSARRSWPIKAMNLQLEILVVLLVALTAYNSDPGLPVQMFTRAYGMSYGGARFSTFAVDAWLPIKLCCVAIGSAALFGVLINHAGWHKIPGRGVARWCWLLLLSGLLLHVVQIQILLWTNSPLIWGLCVLAIAWAVLAAFIHSRVSAAWSYPVAALSLWIACESLFLCFRLPSGSVVLFLLLYIFASYILVLYMKLDNWLVLPVVLAITSLFALVDQPLPFFGLALSMPMLAASCARWEKLHRSVRANGTLLMNRTWPLYVMGLLYSVAFAFHEYATPRHALSCWISLPALLSIEIALLALAWYAAAIINHDARRLVVATVFAALSVSIPSNQFWWLAGVAIGALLLAVMISRVFSLKWAFPWYIVAISTALMMEIQGGMQGWSQAASWILLGFAALLYLAGVVERNEWVQLALLWIFAALACWAVYAAGQAGDLYRPPLLTLAFAGVGLGIRYMRPGSEEATGNQRVLQIRYVLPVYATALFGALLTGVQGTLHGVNAPFYAAVPLLLFVFALAAYGISLLERQEHGLWLVALLAFWGILLLPSIIVCSSIVVLSGIGPVGCQMQTQLVLLALVGSVLICTVSGIVALRVLKLSASPALQAWGWIWYVIALGSMVSTCVWCELQGSVIPLSWLLLTLGMFTALAVMIMLIERVPELIILATVLAAWTILHASIGQWNQLGLLCLLFCLVFGSQFGWRLFTPRYSIVAVDLLASGVALIGQMLVVCCSFVLSVNDGQSSHIAAASLAVLAGLILWWGQLQPDQSRQRLPRYIAGFLCSLVVSWELHTLGQTELTILCTTPAVYLIVIAPFIGRDGRIQHHQALGQFCSVSGAILLLGPTLWLSFQRANVGPSLLLAGESIVLLLSGFITRIRFFVLSSAALVIVTAIHVLFLPSLGLPTFLALFLLGILLVILATMLLLVRPRLATFWASAE</sequence>
<feature type="transmembrane region" description="Helical" evidence="1">
    <location>
        <begin position="1008"/>
        <end position="1028"/>
    </location>
</feature>
<feature type="transmembrane region" description="Helical" evidence="1">
    <location>
        <begin position="1061"/>
        <end position="1078"/>
    </location>
</feature>
<feature type="transmembrane region" description="Helical" evidence="1">
    <location>
        <begin position="692"/>
        <end position="710"/>
    </location>
</feature>
<dbReference type="EMBL" id="BIFQ01000001">
    <property type="protein sequence ID" value="GCE03151.1"/>
    <property type="molecule type" value="Genomic_DNA"/>
</dbReference>
<gene>
    <name evidence="2" type="ORF">KDAU_04800</name>
</gene>
<feature type="transmembrane region" description="Helical" evidence="1">
    <location>
        <begin position="151"/>
        <end position="172"/>
    </location>
</feature>
<dbReference type="Proteomes" id="UP000287224">
    <property type="component" value="Unassembled WGS sequence"/>
</dbReference>
<feature type="transmembrane region" description="Helical" evidence="1">
    <location>
        <begin position="206"/>
        <end position="225"/>
    </location>
</feature>
<feature type="transmembrane region" description="Helical" evidence="1">
    <location>
        <begin position="1277"/>
        <end position="1295"/>
    </location>
</feature>